<evidence type="ECO:0000313" key="11">
    <source>
        <dbReference type="EMBL" id="KZC05972.1"/>
    </source>
</evidence>
<reference evidence="11 12" key="1">
    <citation type="submission" date="2015-07" db="EMBL/GenBank/DDBJ databases">
        <title>The genome of Dufourea novaeangliae.</title>
        <authorList>
            <person name="Pan H."/>
            <person name="Kapheim K."/>
        </authorList>
    </citation>
    <scope>NUCLEOTIDE SEQUENCE [LARGE SCALE GENOMIC DNA]</scope>
    <source>
        <strain evidence="11">0120121106</strain>
        <tissue evidence="11">Whole body</tissue>
    </source>
</reference>
<evidence type="ECO:0000256" key="10">
    <source>
        <dbReference type="RuleBase" id="RU351113"/>
    </source>
</evidence>
<dbReference type="AlphaFoldDB" id="A0A154P2B7"/>
<dbReference type="PANTHER" id="PTHR21137:SF3">
    <property type="entry name" value="ODORANT RECEPTOR 30A-RELATED"/>
    <property type="match status" value="1"/>
</dbReference>
<keyword evidence="3 10" id="KW-0716">Sensory transduction</keyword>
<evidence type="ECO:0000256" key="9">
    <source>
        <dbReference type="ARBA" id="ARBA00023224"/>
    </source>
</evidence>
<gene>
    <name evidence="11" type="ORF">WN55_06147</name>
</gene>
<keyword evidence="7 10" id="KW-0472">Membrane</keyword>
<feature type="transmembrane region" description="Helical" evidence="10">
    <location>
        <begin position="267"/>
        <end position="291"/>
    </location>
</feature>
<dbReference type="GO" id="GO:0005549">
    <property type="term" value="F:odorant binding"/>
    <property type="evidence" value="ECO:0007669"/>
    <property type="project" value="InterPro"/>
</dbReference>
<keyword evidence="6 10" id="KW-1133">Transmembrane helix</keyword>
<dbReference type="InterPro" id="IPR004117">
    <property type="entry name" value="7tm6_olfct_rcpt"/>
</dbReference>
<evidence type="ECO:0000313" key="12">
    <source>
        <dbReference type="Proteomes" id="UP000076502"/>
    </source>
</evidence>
<dbReference type="PANTHER" id="PTHR21137">
    <property type="entry name" value="ODORANT RECEPTOR"/>
    <property type="match status" value="1"/>
</dbReference>
<proteinExistence type="inferred from homology"/>
<dbReference type="EMBL" id="KQ434803">
    <property type="protein sequence ID" value="KZC05972.1"/>
    <property type="molecule type" value="Genomic_DNA"/>
</dbReference>
<keyword evidence="12" id="KW-1185">Reference proteome</keyword>
<organism evidence="11 12">
    <name type="scientific">Dufourea novaeangliae</name>
    <name type="common">Sweat bee</name>
    <dbReference type="NCBI Taxonomy" id="178035"/>
    <lineage>
        <taxon>Eukaryota</taxon>
        <taxon>Metazoa</taxon>
        <taxon>Ecdysozoa</taxon>
        <taxon>Arthropoda</taxon>
        <taxon>Hexapoda</taxon>
        <taxon>Insecta</taxon>
        <taxon>Pterygota</taxon>
        <taxon>Neoptera</taxon>
        <taxon>Endopterygota</taxon>
        <taxon>Hymenoptera</taxon>
        <taxon>Apocrita</taxon>
        <taxon>Aculeata</taxon>
        <taxon>Apoidea</taxon>
        <taxon>Anthophila</taxon>
        <taxon>Halictidae</taxon>
        <taxon>Rophitinae</taxon>
        <taxon>Dufourea</taxon>
    </lineage>
</organism>
<keyword evidence="4 10" id="KW-0812">Transmembrane</keyword>
<evidence type="ECO:0000256" key="3">
    <source>
        <dbReference type="ARBA" id="ARBA00022606"/>
    </source>
</evidence>
<keyword evidence="8 10" id="KW-0675">Receptor</keyword>
<keyword evidence="9 10" id="KW-0807">Transducer</keyword>
<evidence type="ECO:0000256" key="6">
    <source>
        <dbReference type="ARBA" id="ARBA00022989"/>
    </source>
</evidence>
<evidence type="ECO:0000256" key="1">
    <source>
        <dbReference type="ARBA" id="ARBA00004651"/>
    </source>
</evidence>
<comment type="similarity">
    <text evidence="10">Belongs to the insect chemoreceptor superfamily. Heteromeric odorant receptor channel (TC 1.A.69) family.</text>
</comment>
<name>A0A154P2B7_DUFNO</name>
<comment type="caution">
    <text evidence="10">Lacks conserved residue(s) required for the propagation of feature annotation.</text>
</comment>
<protein>
    <recommendedName>
        <fullName evidence="10">Odorant receptor</fullName>
    </recommendedName>
</protein>
<dbReference type="STRING" id="178035.A0A154P2B7"/>
<keyword evidence="2" id="KW-1003">Cell membrane</keyword>
<keyword evidence="5 10" id="KW-0552">Olfaction</keyword>
<dbReference type="GO" id="GO:0005886">
    <property type="term" value="C:plasma membrane"/>
    <property type="evidence" value="ECO:0007669"/>
    <property type="project" value="UniProtKB-SubCell"/>
</dbReference>
<sequence>MRLARSDDISIDWTSLLMKIVGLWMAADRAEQRRRNFALIYTITIIVIATSIAFRDIYFSWGNLNDCVFVSCNILYLMFVFFKIVVLYVHRIEFFALVRYTQKNFWHSNYDPREKVILADCKRVCAIFIVVISFCTQGTCAGYVMTPLFANVGKNHSDRILPFNMWVKFPVGISPYYEISFLIQTLCVYHVAVGHICFDYFLSIVNLHVTCQFRILQYRLLSLGNVIETQTDEESLSRYTNVCLAKLRGCIQQHQALTEYCRRLENIFTLIILAQVLFLSIVLCLISYQLFLVNVPHFRNISLVMNMIGILCMLFMFTYSCDGLIRQSTNVGRVTFLAPWSSMSMNKAGKTLRQNILITIMRSNQSCRLTASGYFPISLETYTGVLSTAMSYFTLLRHKSLNVEVH</sequence>
<dbReference type="Proteomes" id="UP000076502">
    <property type="component" value="Unassembled WGS sequence"/>
</dbReference>
<evidence type="ECO:0000256" key="7">
    <source>
        <dbReference type="ARBA" id="ARBA00023136"/>
    </source>
</evidence>
<dbReference type="GO" id="GO:0007165">
    <property type="term" value="P:signal transduction"/>
    <property type="evidence" value="ECO:0007669"/>
    <property type="project" value="UniProtKB-KW"/>
</dbReference>
<evidence type="ECO:0000256" key="2">
    <source>
        <dbReference type="ARBA" id="ARBA00022475"/>
    </source>
</evidence>
<dbReference type="OrthoDB" id="8185860at2759"/>
<evidence type="ECO:0000256" key="4">
    <source>
        <dbReference type="ARBA" id="ARBA00022692"/>
    </source>
</evidence>
<evidence type="ECO:0000256" key="8">
    <source>
        <dbReference type="ARBA" id="ARBA00023170"/>
    </source>
</evidence>
<feature type="transmembrane region" description="Helical" evidence="10">
    <location>
        <begin position="303"/>
        <end position="325"/>
    </location>
</feature>
<feature type="transmembrane region" description="Helical" evidence="10">
    <location>
        <begin position="68"/>
        <end position="89"/>
    </location>
</feature>
<feature type="transmembrane region" description="Helical" evidence="10">
    <location>
        <begin position="38"/>
        <end position="62"/>
    </location>
</feature>
<comment type="subcellular location">
    <subcellularLocation>
        <location evidence="1 10">Cell membrane</location>
        <topology evidence="1 10">Multi-pass membrane protein</topology>
    </subcellularLocation>
</comment>
<evidence type="ECO:0000256" key="5">
    <source>
        <dbReference type="ARBA" id="ARBA00022725"/>
    </source>
</evidence>
<dbReference type="GO" id="GO:0004984">
    <property type="term" value="F:olfactory receptor activity"/>
    <property type="evidence" value="ECO:0007669"/>
    <property type="project" value="InterPro"/>
</dbReference>
<dbReference type="Pfam" id="PF02949">
    <property type="entry name" value="7tm_6"/>
    <property type="match status" value="1"/>
</dbReference>
<accession>A0A154P2B7</accession>